<dbReference type="PANTHER" id="PTHR31987:SF1">
    <property type="entry name" value="GLUTAMINASE A"/>
    <property type="match status" value="1"/>
</dbReference>
<feature type="compositionally biased region" description="Low complexity" evidence="1">
    <location>
        <begin position="835"/>
        <end position="852"/>
    </location>
</feature>
<gene>
    <name evidence="5" type="ORF">A0H81_09078</name>
</gene>
<sequence length="885" mass="95344">MLRCLLWSFIVFSSLFVAVKSQSNPTGSPQTFFPANIPLAIRSPYFSAWHVSTNGSSQLTQSWPTFWTPAAPILGWAGKIRVDGNTFSWLGDDGAAPTNISNVTSTQITPTRTIFTMQAGPMNVTVTFISPIEPSDWAKQSFPFSYVSLDASSTDGNSHDVQVYSDISAEWVSGNRSSLVSWSTQVTDSSIYHQVQKQSPSPMTEISSQAEDGTAYYAMASRPGLTYQTDLDVVCRPQFTSTGVLTGEESVAFASISPHFTVYALSVDLGVIQSTSSSVVWGVGFVRNPSIQYTTSTGGTQQRSPYYVSQYGTISEAIDAFLSDYPAALQRAIALDQKILQDASAISSNYAELVSLAARQVIGATDLTISNGTDGQWNTSDVKMFMKAIGDSGRVNPVETLYASFPMFLYLNASFGKPLLSGLLEFQEGHSQNPYAAADLGLNYPVASGNTGAHSQGVEQTGNMLIMVWAHARTTGDGSLIHDHYNLLKGWANYLVQNSLTPVNQMTADNQGTANMTNLAIKGIIAVQAMSEISQAFGESAVAQMYSSRAAVLASTWQSLALSSDQQHLLEDYGNQQSSALMYNLYADRLLQLNLVNETVYQHQTQFYASQISTAAKYGLPIDSDAPSQGNSAWTLFTAATASNTTVLTELISSAWARAASNLSAGAFPTTYQVNTGLTNGGVASPAQGAMFAPLALSVPNTTVVVSQSQATNTPPRCWGVALLVLVGLAAFLFRRRSRNKASFTDKGTFDPPFQNQPIPYQYTPANLPTETTSGSISTQNVNFEQPPPIAVIVPSKMRERELNMPQPHVENPTPSASVSGPRTTSSRYTESSGPASSRDPLSPSSSQALSPTEVIGLRTEVENLRRVMQEIRAERLEPPPGYID</sequence>
<feature type="region of interest" description="Disordered" evidence="1">
    <location>
        <begin position="743"/>
        <end position="784"/>
    </location>
</feature>
<proteinExistence type="predicted"/>
<feature type="domain" description="Glutaminase A N-terminal" evidence="4">
    <location>
        <begin position="111"/>
        <end position="342"/>
    </location>
</feature>
<keyword evidence="6" id="KW-1185">Reference proteome</keyword>
<reference evidence="5 6" key="1">
    <citation type="submission" date="2016-03" db="EMBL/GenBank/DDBJ databases">
        <title>Whole genome sequencing of Grifola frondosa 9006-11.</title>
        <authorList>
            <person name="Min B."/>
            <person name="Park H."/>
            <person name="Kim J.-G."/>
            <person name="Cho H."/>
            <person name="Oh Y.-L."/>
            <person name="Kong W.-S."/>
            <person name="Choi I.-G."/>
        </authorList>
    </citation>
    <scope>NUCLEOTIDE SEQUENCE [LARGE SCALE GENOMIC DNA]</scope>
    <source>
        <strain evidence="5 6">9006-11</strain>
    </source>
</reference>
<evidence type="ECO:0000256" key="2">
    <source>
        <dbReference type="SAM" id="SignalP"/>
    </source>
</evidence>
<dbReference type="GO" id="GO:0003824">
    <property type="term" value="F:catalytic activity"/>
    <property type="evidence" value="ECO:0007669"/>
    <property type="project" value="UniProtKB-ARBA"/>
</dbReference>
<dbReference type="EMBL" id="LUGG01000013">
    <property type="protein sequence ID" value="OBZ70559.1"/>
    <property type="molecule type" value="Genomic_DNA"/>
</dbReference>
<evidence type="ECO:0000259" key="4">
    <source>
        <dbReference type="Pfam" id="PF17168"/>
    </source>
</evidence>
<feature type="signal peptide" evidence="2">
    <location>
        <begin position="1"/>
        <end position="21"/>
    </location>
</feature>
<dbReference type="OrthoDB" id="3918848at2759"/>
<dbReference type="Pfam" id="PF17168">
    <property type="entry name" value="DUF5127"/>
    <property type="match status" value="1"/>
</dbReference>
<name>A0A1C7M2G2_GRIFR</name>
<evidence type="ECO:0000313" key="6">
    <source>
        <dbReference type="Proteomes" id="UP000092993"/>
    </source>
</evidence>
<dbReference type="Pfam" id="PF16335">
    <property type="entry name" value="GtaA_6_Hairpin"/>
    <property type="match status" value="1"/>
</dbReference>
<accession>A0A1C7M2G2</accession>
<protein>
    <recommendedName>
        <fullName evidence="7">Glutaminase A</fullName>
    </recommendedName>
</protein>
<evidence type="ECO:0000259" key="3">
    <source>
        <dbReference type="Pfam" id="PF16335"/>
    </source>
</evidence>
<dbReference type="SUPFAM" id="SSF48208">
    <property type="entry name" value="Six-hairpin glycosidases"/>
    <property type="match status" value="1"/>
</dbReference>
<dbReference type="InterPro" id="IPR008928">
    <property type="entry name" value="6-hairpin_glycosidase_sf"/>
</dbReference>
<feature type="compositionally biased region" description="Polar residues" evidence="1">
    <location>
        <begin position="754"/>
        <end position="784"/>
    </location>
</feature>
<comment type="caution">
    <text evidence="5">The sequence shown here is derived from an EMBL/GenBank/DDBJ whole genome shotgun (WGS) entry which is preliminary data.</text>
</comment>
<feature type="compositionally biased region" description="Polar residues" evidence="1">
    <location>
        <begin position="813"/>
        <end position="834"/>
    </location>
</feature>
<dbReference type="PANTHER" id="PTHR31987">
    <property type="entry name" value="GLUTAMINASE A-RELATED"/>
    <property type="match status" value="1"/>
</dbReference>
<feature type="domain" description="Glutaminase A central" evidence="3">
    <location>
        <begin position="347"/>
        <end position="694"/>
    </location>
</feature>
<dbReference type="AlphaFoldDB" id="A0A1C7M2G2"/>
<dbReference type="OMA" id="INHQAQD"/>
<keyword evidence="2" id="KW-0732">Signal</keyword>
<dbReference type="STRING" id="5627.A0A1C7M2G2"/>
<dbReference type="InterPro" id="IPR012341">
    <property type="entry name" value="6hp_glycosidase-like_sf"/>
</dbReference>
<dbReference type="InterPro" id="IPR033433">
    <property type="entry name" value="GtaA_N"/>
</dbReference>
<evidence type="ECO:0000256" key="1">
    <source>
        <dbReference type="SAM" id="MobiDB-lite"/>
    </source>
</evidence>
<dbReference type="InterPro" id="IPR032514">
    <property type="entry name" value="GtaA_central"/>
</dbReference>
<dbReference type="GO" id="GO:0005975">
    <property type="term" value="P:carbohydrate metabolic process"/>
    <property type="evidence" value="ECO:0007669"/>
    <property type="project" value="InterPro"/>
</dbReference>
<organism evidence="5 6">
    <name type="scientific">Grifola frondosa</name>
    <name type="common">Maitake</name>
    <name type="synonym">Polyporus frondosus</name>
    <dbReference type="NCBI Taxonomy" id="5627"/>
    <lineage>
        <taxon>Eukaryota</taxon>
        <taxon>Fungi</taxon>
        <taxon>Dikarya</taxon>
        <taxon>Basidiomycota</taxon>
        <taxon>Agaricomycotina</taxon>
        <taxon>Agaricomycetes</taxon>
        <taxon>Polyporales</taxon>
        <taxon>Grifolaceae</taxon>
        <taxon>Grifola</taxon>
    </lineage>
</organism>
<dbReference type="Proteomes" id="UP000092993">
    <property type="component" value="Unassembled WGS sequence"/>
</dbReference>
<dbReference type="Gene3D" id="1.50.10.10">
    <property type="match status" value="1"/>
</dbReference>
<dbReference type="InterPro" id="IPR052743">
    <property type="entry name" value="Glutaminase_GtaA"/>
</dbReference>
<evidence type="ECO:0000313" key="5">
    <source>
        <dbReference type="EMBL" id="OBZ70559.1"/>
    </source>
</evidence>
<evidence type="ECO:0008006" key="7">
    <source>
        <dbReference type="Google" id="ProtNLM"/>
    </source>
</evidence>
<feature type="chain" id="PRO_5008888889" description="Glutaminase A" evidence="2">
    <location>
        <begin position="22"/>
        <end position="885"/>
    </location>
</feature>
<feature type="region of interest" description="Disordered" evidence="1">
    <location>
        <begin position="806"/>
        <end position="856"/>
    </location>
</feature>